<dbReference type="InterPro" id="IPR014818">
    <property type="entry name" value="Phage/plasmid_primase_P4_C"/>
</dbReference>
<comment type="caution">
    <text evidence="7">The sequence shown here is derived from an EMBL/GenBank/DDBJ whole genome shotgun (WGS) entry which is preliminary data.</text>
</comment>
<evidence type="ECO:0000256" key="3">
    <source>
        <dbReference type="ARBA" id="ARBA00022806"/>
    </source>
</evidence>
<protein>
    <recommendedName>
        <fullName evidence="6">SF3 helicase domain-containing protein</fullName>
    </recommendedName>
</protein>
<dbReference type="Pfam" id="PF03288">
    <property type="entry name" value="Pox_D5"/>
    <property type="match status" value="1"/>
</dbReference>
<dbReference type="Gene3D" id="3.40.50.300">
    <property type="entry name" value="P-loop containing nucleotide triphosphate hydrolases"/>
    <property type="match status" value="1"/>
</dbReference>
<feature type="domain" description="SF3 helicase" evidence="6">
    <location>
        <begin position="190"/>
        <end position="353"/>
    </location>
</feature>
<dbReference type="Pfam" id="PF08706">
    <property type="entry name" value="D5_N"/>
    <property type="match status" value="1"/>
</dbReference>
<dbReference type="Pfam" id="PF19263">
    <property type="entry name" value="DUF5906"/>
    <property type="match status" value="1"/>
</dbReference>
<dbReference type="EMBL" id="LAZR01002614">
    <property type="protein sequence ID" value="KKN27763.1"/>
    <property type="molecule type" value="Genomic_DNA"/>
</dbReference>
<keyword evidence="3" id="KW-0347">Helicase</keyword>
<dbReference type="PANTHER" id="PTHR35372:SF2">
    <property type="entry name" value="SF3 HELICASE DOMAIN-CONTAINING PROTEIN"/>
    <property type="match status" value="1"/>
</dbReference>
<name>A0A0F9SEH1_9ZZZZ</name>
<feature type="region of interest" description="Disordered" evidence="5">
    <location>
        <begin position="497"/>
        <end position="521"/>
    </location>
</feature>
<organism evidence="7">
    <name type="scientific">marine sediment metagenome</name>
    <dbReference type="NCBI Taxonomy" id="412755"/>
    <lineage>
        <taxon>unclassified sequences</taxon>
        <taxon>metagenomes</taxon>
        <taxon>ecological metagenomes</taxon>
    </lineage>
</organism>
<keyword evidence="1" id="KW-0547">Nucleotide-binding</keyword>
<keyword evidence="2" id="KW-0378">Hydrolase</keyword>
<accession>A0A0F9SEH1</accession>
<evidence type="ECO:0000259" key="6">
    <source>
        <dbReference type="PROSITE" id="PS51206"/>
    </source>
</evidence>
<dbReference type="GO" id="GO:0016787">
    <property type="term" value="F:hydrolase activity"/>
    <property type="evidence" value="ECO:0007669"/>
    <property type="project" value="UniProtKB-KW"/>
</dbReference>
<dbReference type="NCBIfam" id="TIGR01613">
    <property type="entry name" value="primase_Cterm"/>
    <property type="match status" value="1"/>
</dbReference>
<dbReference type="InterPro" id="IPR051620">
    <property type="entry name" value="ORF904-like_C"/>
</dbReference>
<dbReference type="InterPro" id="IPR004968">
    <property type="entry name" value="DNA_primase/NTPase_C"/>
</dbReference>
<dbReference type="AlphaFoldDB" id="A0A0F9SEH1"/>
<dbReference type="PROSITE" id="PS51206">
    <property type="entry name" value="SF3_HELICASE_1"/>
    <property type="match status" value="1"/>
</dbReference>
<evidence type="ECO:0000256" key="2">
    <source>
        <dbReference type="ARBA" id="ARBA00022801"/>
    </source>
</evidence>
<evidence type="ECO:0000256" key="4">
    <source>
        <dbReference type="ARBA" id="ARBA00022840"/>
    </source>
</evidence>
<dbReference type="SMART" id="SM00885">
    <property type="entry name" value="D5_N"/>
    <property type="match status" value="1"/>
</dbReference>
<evidence type="ECO:0000256" key="1">
    <source>
        <dbReference type="ARBA" id="ARBA00022741"/>
    </source>
</evidence>
<dbReference type="InterPro" id="IPR045455">
    <property type="entry name" value="NrS-1_pol-like_helicase"/>
</dbReference>
<dbReference type="InterPro" id="IPR006500">
    <property type="entry name" value="Helicase_put_C_phage/plasmid"/>
</dbReference>
<dbReference type="GO" id="GO:0004386">
    <property type="term" value="F:helicase activity"/>
    <property type="evidence" value="ECO:0007669"/>
    <property type="project" value="UniProtKB-KW"/>
</dbReference>
<keyword evidence="4" id="KW-0067">ATP-binding</keyword>
<evidence type="ECO:0000313" key="7">
    <source>
        <dbReference type="EMBL" id="KKN27763.1"/>
    </source>
</evidence>
<evidence type="ECO:0000256" key="5">
    <source>
        <dbReference type="SAM" id="MobiDB-lite"/>
    </source>
</evidence>
<dbReference type="PANTHER" id="PTHR35372">
    <property type="entry name" value="ATP BINDING PROTEIN-RELATED"/>
    <property type="match status" value="1"/>
</dbReference>
<dbReference type="InterPro" id="IPR027417">
    <property type="entry name" value="P-loop_NTPase"/>
</dbReference>
<dbReference type="GO" id="GO:0005524">
    <property type="term" value="F:ATP binding"/>
    <property type="evidence" value="ECO:0007669"/>
    <property type="project" value="UniProtKB-KW"/>
</dbReference>
<proteinExistence type="predicted"/>
<reference evidence="7" key="1">
    <citation type="journal article" date="2015" name="Nature">
        <title>Complex archaea that bridge the gap between prokaryotes and eukaryotes.</title>
        <authorList>
            <person name="Spang A."/>
            <person name="Saw J.H."/>
            <person name="Jorgensen S.L."/>
            <person name="Zaremba-Niedzwiedzka K."/>
            <person name="Martijn J."/>
            <person name="Lind A.E."/>
            <person name="van Eijk R."/>
            <person name="Schleper C."/>
            <person name="Guy L."/>
            <person name="Ettema T.J."/>
        </authorList>
    </citation>
    <scope>NUCLEOTIDE SEQUENCE</scope>
</reference>
<gene>
    <name evidence="7" type="ORF">LCGC14_0861130</name>
</gene>
<sequence length="521" mass="60489">MVWKDETKEIYTEEPKEENIFKKEYGNTDDEFTYIEKTKGRDGEVKETVKVSIGKVSRYLLTKFNFKTIFGSKTDKIYFYESGMYIPKGKTKIKTEVEYLLDNKCTTHIVNEIIEKIKRKTEIDEDLFETFSENNLDLIPLKNGVYSIKEEKLLDHSEENLFTFQIPINYNPKSKCELFEKFLDEVLYPEEIEVMKEWFGFHLYRRYFIKKGIILLGEKDTGKTTLLDILIGFIGEKNKTGMALQTIAGGSDFTKLSLKDKHANIHDDLSSKDLSDGGGFKIATGGGHISAEVKFGDYVQFVPFAKQSHATNKIPPNKDVDDMAYYSRWMPFQLDNVILKPNPYLKDEIISKELSGVLNMALEKLKYLLKKNKFSYIKTDEEVKVIMERSGNPLIAFVSDVLEESENGIITKEEMYQVYSEWAKNTENLRLSKEQLGRNLEKNCKFIIAKKGTQKQGRYWNNVNLKGNYSTFLTSKKVIYLQSKDDVSLLQYNKNKSVESDVKEPEETKEEEEKIEQVKIK</sequence>
<dbReference type="SUPFAM" id="SSF52540">
    <property type="entry name" value="P-loop containing nucleoside triphosphate hydrolases"/>
    <property type="match status" value="1"/>
</dbReference>
<dbReference type="InterPro" id="IPR014015">
    <property type="entry name" value="Helicase_SF3_DNA-vir"/>
</dbReference>